<comment type="caution">
    <text evidence="1">The sequence shown here is derived from an EMBL/GenBank/DDBJ whole genome shotgun (WGS) entry which is preliminary data.</text>
</comment>
<dbReference type="EMBL" id="BNCO01000054">
    <property type="protein sequence ID" value="GIL62999.1"/>
    <property type="molecule type" value="Genomic_DNA"/>
</dbReference>
<dbReference type="AlphaFoldDB" id="A0A8J4BK30"/>
<gene>
    <name evidence="1" type="ORF">Vafri_17148</name>
</gene>
<accession>A0A8J4BK30</accession>
<reference evidence="1" key="1">
    <citation type="journal article" date="2021" name="Proc. Natl. Acad. Sci. U.S.A.">
        <title>Three genomes in the algal genus Volvox reveal the fate of a haploid sex-determining region after a transition to homothallism.</title>
        <authorList>
            <person name="Yamamoto K."/>
            <person name="Hamaji T."/>
            <person name="Kawai-Toyooka H."/>
            <person name="Matsuzaki R."/>
            <person name="Takahashi F."/>
            <person name="Nishimura Y."/>
            <person name="Kawachi M."/>
            <person name="Noguchi H."/>
            <person name="Minakuchi Y."/>
            <person name="Umen J.G."/>
            <person name="Toyoda A."/>
            <person name="Nozaki H."/>
        </authorList>
    </citation>
    <scope>NUCLEOTIDE SEQUENCE</scope>
    <source>
        <strain evidence="1">NIES-3780</strain>
    </source>
</reference>
<keyword evidence="2" id="KW-1185">Reference proteome</keyword>
<organism evidence="1 2">
    <name type="scientific">Volvox africanus</name>
    <dbReference type="NCBI Taxonomy" id="51714"/>
    <lineage>
        <taxon>Eukaryota</taxon>
        <taxon>Viridiplantae</taxon>
        <taxon>Chlorophyta</taxon>
        <taxon>core chlorophytes</taxon>
        <taxon>Chlorophyceae</taxon>
        <taxon>CS clade</taxon>
        <taxon>Chlamydomonadales</taxon>
        <taxon>Volvocaceae</taxon>
        <taxon>Volvox</taxon>
    </lineage>
</organism>
<proteinExistence type="predicted"/>
<protein>
    <submittedName>
        <fullName evidence="1">Uncharacterized protein</fullName>
    </submittedName>
</protein>
<evidence type="ECO:0000313" key="1">
    <source>
        <dbReference type="EMBL" id="GIL62999.1"/>
    </source>
</evidence>
<dbReference type="Proteomes" id="UP000747399">
    <property type="component" value="Unassembled WGS sequence"/>
</dbReference>
<sequence>MYAHIGEEGRTTPALKLAARNLPPAVSRSLALCRLFTITDRRRPRGLPYRLILPRMVAAGSCEGLGAAALAAMGQIALRYSCSAPYRILWMLYFAVHSKRGL</sequence>
<evidence type="ECO:0000313" key="2">
    <source>
        <dbReference type="Proteomes" id="UP000747399"/>
    </source>
</evidence>
<name>A0A8J4BK30_9CHLO</name>